<dbReference type="InParanoid" id="B3S3A6"/>
<evidence type="ECO:0000256" key="6">
    <source>
        <dbReference type="ARBA" id="ARBA00023204"/>
    </source>
</evidence>
<keyword evidence="4 7" id="KW-0227">DNA damage</keyword>
<dbReference type="FunFam" id="3.40.470.10:FF:000001">
    <property type="entry name" value="Uracil-DNA glycosylase"/>
    <property type="match status" value="1"/>
</dbReference>
<keyword evidence="13" id="KW-1185">Reference proteome</keyword>
<sequence length="276" mass="31213">MQFIIENRQINCAARWLKYPYLHKLACYFTVMPQLSVSDFFKPSAGGAKRSATQAGNDTTPEKKKRGEDKGGLSPEQLKRMDENRAKALSKLMEENQVFTWTQMCTIEEIKVVILGQDPYHGPKQAHGLCFSVQKGVAIPPSLRNMYKELEQDIPEFQAPSHGDLTEWAKQGVLLLNACLTVRAGQPNSHKDKGWEKLTDAVIKWLSKNSRHIAFLLWGAYAQKKGASISKDKHLILKCAHPSPLSATRFFGCRHFSKANEYLTKNGRKPIDWAKL</sequence>
<dbReference type="SUPFAM" id="SSF52141">
    <property type="entry name" value="Uracil-DNA glycosylase-like"/>
    <property type="match status" value="1"/>
</dbReference>
<evidence type="ECO:0000256" key="1">
    <source>
        <dbReference type="ARBA" id="ARBA00001400"/>
    </source>
</evidence>
<evidence type="ECO:0000256" key="4">
    <source>
        <dbReference type="ARBA" id="ARBA00022763"/>
    </source>
</evidence>
<dbReference type="NCBIfam" id="NF003589">
    <property type="entry name" value="PRK05254.1-2"/>
    <property type="match status" value="1"/>
</dbReference>
<dbReference type="STRING" id="10228.B3S3A6"/>
<dbReference type="SMART" id="SM00986">
    <property type="entry name" value="UDG"/>
    <property type="match status" value="1"/>
</dbReference>
<dbReference type="NCBIfam" id="NF003588">
    <property type="entry name" value="PRK05254.1-1"/>
    <property type="match status" value="1"/>
</dbReference>
<comment type="subcellular location">
    <subcellularLocation>
        <location evidence="7">Mitochondrion</location>
    </subcellularLocation>
    <subcellularLocation>
        <location evidence="7">Nucleus</location>
    </subcellularLocation>
</comment>
<dbReference type="PhylomeDB" id="B3S3A6"/>
<feature type="compositionally biased region" description="Basic and acidic residues" evidence="10">
    <location>
        <begin position="60"/>
        <end position="80"/>
    </location>
</feature>
<evidence type="ECO:0000256" key="7">
    <source>
        <dbReference type="HAMAP-Rule" id="MF_03166"/>
    </source>
</evidence>
<dbReference type="SMART" id="SM00987">
    <property type="entry name" value="UreE_C"/>
    <property type="match status" value="1"/>
</dbReference>
<dbReference type="NCBIfam" id="NF003591">
    <property type="entry name" value="PRK05254.1-4"/>
    <property type="match status" value="1"/>
</dbReference>
<dbReference type="PROSITE" id="PS00130">
    <property type="entry name" value="U_DNA_GLYCOSYLASE"/>
    <property type="match status" value="1"/>
</dbReference>
<dbReference type="Proteomes" id="UP000009022">
    <property type="component" value="Unassembled WGS sequence"/>
</dbReference>
<gene>
    <name evidence="12" type="ORF">TRIADDRAFT_58651</name>
</gene>
<dbReference type="GeneID" id="6755834"/>
<dbReference type="PANTHER" id="PTHR11264:SF0">
    <property type="entry name" value="URACIL-DNA GLYCOSYLASE"/>
    <property type="match status" value="1"/>
</dbReference>
<dbReference type="HOGENOM" id="CLU_032162_2_1_1"/>
<dbReference type="EC" id="3.2.2.27" evidence="3 7"/>
<dbReference type="EMBL" id="DS985248">
    <property type="protein sequence ID" value="EDV22755.1"/>
    <property type="molecule type" value="Genomic_DNA"/>
</dbReference>
<feature type="region of interest" description="Disordered" evidence="10">
    <location>
        <begin position="46"/>
        <end position="80"/>
    </location>
</feature>
<dbReference type="AlphaFoldDB" id="B3S3A6"/>
<keyword evidence="7" id="KW-0496">Mitochondrion</keyword>
<evidence type="ECO:0000313" key="12">
    <source>
        <dbReference type="EMBL" id="EDV22755.1"/>
    </source>
</evidence>
<dbReference type="GO" id="GO:0005634">
    <property type="term" value="C:nucleus"/>
    <property type="evidence" value="ECO:0000318"/>
    <property type="project" value="GO_Central"/>
</dbReference>
<dbReference type="NCBIfam" id="TIGR00628">
    <property type="entry name" value="ung"/>
    <property type="match status" value="1"/>
</dbReference>
<keyword evidence="5 7" id="KW-0378">Hydrolase</keyword>
<dbReference type="GO" id="GO:0097510">
    <property type="term" value="P:base-excision repair, AP site formation via deaminated base removal"/>
    <property type="evidence" value="ECO:0000318"/>
    <property type="project" value="GO_Central"/>
</dbReference>
<dbReference type="OrthoDB" id="10031947at2759"/>
<dbReference type="CDD" id="cd10027">
    <property type="entry name" value="UDG-F1-like"/>
    <property type="match status" value="1"/>
</dbReference>
<dbReference type="Pfam" id="PF03167">
    <property type="entry name" value="UDG"/>
    <property type="match status" value="1"/>
</dbReference>
<dbReference type="RefSeq" id="XP_002114621.1">
    <property type="nucleotide sequence ID" value="XM_002114585.1"/>
</dbReference>
<dbReference type="OMA" id="KMIGQKT"/>
<protein>
    <recommendedName>
        <fullName evidence="3 7">Uracil-DNA glycosylase</fullName>
        <shortName evidence="7">UDG</shortName>
        <ecNumber evidence="3 7">3.2.2.27</ecNumber>
    </recommendedName>
</protein>
<dbReference type="HAMAP" id="MF_00148">
    <property type="entry name" value="UDG"/>
    <property type="match status" value="1"/>
</dbReference>
<comment type="function">
    <text evidence="7 9">Excises uracil residues from the DNA which can arise as a result of misincorporation of dUMP residues by DNA polymerase or due to deamination of cytosine.</text>
</comment>
<evidence type="ECO:0000256" key="5">
    <source>
        <dbReference type="ARBA" id="ARBA00022801"/>
    </source>
</evidence>
<keyword evidence="7" id="KW-0539">Nucleus</keyword>
<reference evidence="12 13" key="1">
    <citation type="journal article" date="2008" name="Nature">
        <title>The Trichoplax genome and the nature of placozoans.</title>
        <authorList>
            <person name="Srivastava M."/>
            <person name="Begovic E."/>
            <person name="Chapman J."/>
            <person name="Putnam N.H."/>
            <person name="Hellsten U."/>
            <person name="Kawashima T."/>
            <person name="Kuo A."/>
            <person name="Mitros T."/>
            <person name="Salamov A."/>
            <person name="Carpenter M.L."/>
            <person name="Signorovitch A.Y."/>
            <person name="Moreno M.A."/>
            <person name="Kamm K."/>
            <person name="Grimwood J."/>
            <person name="Schmutz J."/>
            <person name="Shapiro H."/>
            <person name="Grigoriev I.V."/>
            <person name="Buss L.W."/>
            <person name="Schierwater B."/>
            <person name="Dellaporta S.L."/>
            <person name="Rokhsar D.S."/>
        </authorList>
    </citation>
    <scope>NUCLEOTIDE SEQUENCE [LARGE SCALE GENOMIC DNA]</scope>
    <source>
        <strain evidence="12 13">Grell-BS-1999</strain>
    </source>
</reference>
<dbReference type="GO" id="GO:0004844">
    <property type="term" value="F:uracil DNA N-glycosylase activity"/>
    <property type="evidence" value="ECO:0000318"/>
    <property type="project" value="GO_Central"/>
</dbReference>
<proteinExistence type="inferred from homology"/>
<dbReference type="InterPro" id="IPR036895">
    <property type="entry name" value="Uracil-DNA_glycosylase-like_sf"/>
</dbReference>
<dbReference type="NCBIfam" id="NF003592">
    <property type="entry name" value="PRK05254.1-5"/>
    <property type="match status" value="1"/>
</dbReference>
<dbReference type="eggNOG" id="KOG2994">
    <property type="taxonomic scope" value="Eukaryota"/>
</dbReference>
<dbReference type="InterPro" id="IPR002043">
    <property type="entry name" value="UDG_fam1"/>
</dbReference>
<dbReference type="PANTHER" id="PTHR11264">
    <property type="entry name" value="URACIL-DNA GLYCOSYLASE"/>
    <property type="match status" value="1"/>
</dbReference>
<feature type="active site" description="Proton acceptor" evidence="7 8">
    <location>
        <position position="118"/>
    </location>
</feature>
<accession>B3S3A6</accession>
<evidence type="ECO:0000256" key="2">
    <source>
        <dbReference type="ARBA" id="ARBA00008184"/>
    </source>
</evidence>
<evidence type="ECO:0000313" key="13">
    <source>
        <dbReference type="Proteomes" id="UP000009022"/>
    </source>
</evidence>
<organism evidence="12 13">
    <name type="scientific">Trichoplax adhaerens</name>
    <name type="common">Trichoplax reptans</name>
    <dbReference type="NCBI Taxonomy" id="10228"/>
    <lineage>
        <taxon>Eukaryota</taxon>
        <taxon>Metazoa</taxon>
        <taxon>Placozoa</taxon>
        <taxon>Uniplacotomia</taxon>
        <taxon>Trichoplacea</taxon>
        <taxon>Trichoplacidae</taxon>
        <taxon>Trichoplax</taxon>
    </lineage>
</organism>
<dbReference type="KEGG" id="tad:TRIADDRAFT_58651"/>
<evidence type="ECO:0000256" key="8">
    <source>
        <dbReference type="PROSITE-ProRule" id="PRU10072"/>
    </source>
</evidence>
<dbReference type="GO" id="GO:0005739">
    <property type="term" value="C:mitochondrion"/>
    <property type="evidence" value="ECO:0000318"/>
    <property type="project" value="GO_Central"/>
</dbReference>
<keyword evidence="6 7" id="KW-0234">DNA repair</keyword>
<evidence type="ECO:0000256" key="3">
    <source>
        <dbReference type="ARBA" id="ARBA00012030"/>
    </source>
</evidence>
<dbReference type="InterPro" id="IPR018085">
    <property type="entry name" value="Ura-DNA_Glyclase_AS"/>
</dbReference>
<comment type="catalytic activity">
    <reaction evidence="1 7 9">
        <text>Hydrolyzes single-stranded DNA or mismatched double-stranded DNA and polynucleotides, releasing free uracil.</text>
        <dbReference type="EC" id="3.2.2.27"/>
    </reaction>
</comment>
<comment type="similarity">
    <text evidence="2 7 9">Belongs to the uracil-DNA glycosylase (UDG) superfamily. UNG family.</text>
</comment>
<evidence type="ECO:0000256" key="9">
    <source>
        <dbReference type="RuleBase" id="RU003780"/>
    </source>
</evidence>
<dbReference type="CTD" id="6755834"/>
<name>B3S3A6_TRIAD</name>
<evidence type="ECO:0000259" key="11">
    <source>
        <dbReference type="SMART" id="SM00986"/>
    </source>
</evidence>
<evidence type="ECO:0000256" key="10">
    <source>
        <dbReference type="SAM" id="MobiDB-lite"/>
    </source>
</evidence>
<dbReference type="InterPro" id="IPR005122">
    <property type="entry name" value="Uracil-DNA_glycosylase-like"/>
</dbReference>
<dbReference type="Gene3D" id="3.40.470.10">
    <property type="entry name" value="Uracil-DNA glycosylase-like domain"/>
    <property type="match status" value="1"/>
</dbReference>
<feature type="domain" description="Uracil-DNA glycosylase-like" evidence="11">
    <location>
        <begin position="103"/>
        <end position="263"/>
    </location>
</feature>